<gene>
    <name evidence="2" type="ORF">STRCI_000684</name>
</gene>
<dbReference type="Proteomes" id="UP001164439">
    <property type="component" value="Chromosome"/>
</dbReference>
<sequence length="74" mass="8133">MFPLQMLPDRLRAVAYALPFQGTFHTPVQLYFGRVGAGEAAALIAVQVLWLGILCTAATLLLHRGFRRLDTYGG</sequence>
<organism evidence="2 3">
    <name type="scientific">Streptomyces cinnabarinus</name>
    <dbReference type="NCBI Taxonomy" id="67287"/>
    <lineage>
        <taxon>Bacteria</taxon>
        <taxon>Bacillati</taxon>
        <taxon>Actinomycetota</taxon>
        <taxon>Actinomycetes</taxon>
        <taxon>Kitasatosporales</taxon>
        <taxon>Streptomycetaceae</taxon>
        <taxon>Streptomyces</taxon>
    </lineage>
</organism>
<dbReference type="RefSeq" id="WP_269657313.1">
    <property type="nucleotide sequence ID" value="NZ_CP114413.1"/>
</dbReference>
<protein>
    <submittedName>
        <fullName evidence="2">ABC-2 family transporter protein</fullName>
    </submittedName>
</protein>
<keyword evidence="3" id="KW-1185">Reference proteome</keyword>
<name>A0ABY7K535_9ACTN</name>
<keyword evidence="1" id="KW-0812">Transmembrane</keyword>
<dbReference type="PANTHER" id="PTHR36832:SF1">
    <property type="entry name" value="SLR1174 PROTEIN"/>
    <property type="match status" value="1"/>
</dbReference>
<accession>A0ABY7K535</accession>
<dbReference type="PANTHER" id="PTHR36832">
    <property type="entry name" value="SLR1174 PROTEIN-RELATED"/>
    <property type="match status" value="1"/>
</dbReference>
<reference evidence="2" key="1">
    <citation type="submission" date="2022-12" db="EMBL/GenBank/DDBJ databases">
        <authorList>
            <person name="Ruckert C."/>
            <person name="Busche T."/>
            <person name="Kalinowski J."/>
            <person name="Wittmann C."/>
        </authorList>
    </citation>
    <scope>NUCLEOTIDE SEQUENCE</scope>
    <source>
        <strain evidence="2">DSM 40467</strain>
    </source>
</reference>
<feature type="transmembrane region" description="Helical" evidence="1">
    <location>
        <begin position="40"/>
        <end position="62"/>
    </location>
</feature>
<evidence type="ECO:0000313" key="2">
    <source>
        <dbReference type="EMBL" id="WAZ19621.1"/>
    </source>
</evidence>
<keyword evidence="1" id="KW-1133">Transmembrane helix</keyword>
<evidence type="ECO:0000256" key="1">
    <source>
        <dbReference type="SAM" id="Phobius"/>
    </source>
</evidence>
<evidence type="ECO:0000313" key="3">
    <source>
        <dbReference type="Proteomes" id="UP001164439"/>
    </source>
</evidence>
<keyword evidence="1" id="KW-0472">Membrane</keyword>
<dbReference type="EMBL" id="CP114413">
    <property type="protein sequence ID" value="WAZ19621.1"/>
    <property type="molecule type" value="Genomic_DNA"/>
</dbReference>
<proteinExistence type="predicted"/>